<dbReference type="KEGG" id="pchm:VFPPC_01037"/>
<feature type="region of interest" description="Disordered" evidence="1">
    <location>
        <begin position="833"/>
        <end position="869"/>
    </location>
</feature>
<feature type="compositionally biased region" description="Polar residues" evidence="1">
    <location>
        <begin position="840"/>
        <end position="867"/>
    </location>
</feature>
<feature type="compositionally biased region" description="Low complexity" evidence="1">
    <location>
        <begin position="967"/>
        <end position="985"/>
    </location>
</feature>
<feature type="region of interest" description="Disordered" evidence="1">
    <location>
        <begin position="563"/>
        <end position="697"/>
    </location>
</feature>
<dbReference type="STRING" id="1380566.A0A179G638"/>
<dbReference type="Proteomes" id="UP000078397">
    <property type="component" value="Unassembled WGS sequence"/>
</dbReference>
<evidence type="ECO:0000313" key="3">
    <source>
        <dbReference type="Proteomes" id="UP000078397"/>
    </source>
</evidence>
<dbReference type="RefSeq" id="XP_018149368.1">
    <property type="nucleotide sequence ID" value="XM_018280937.1"/>
</dbReference>
<feature type="compositionally biased region" description="Polar residues" evidence="1">
    <location>
        <begin position="572"/>
        <end position="586"/>
    </location>
</feature>
<feature type="compositionally biased region" description="Low complexity" evidence="1">
    <location>
        <begin position="477"/>
        <end position="489"/>
    </location>
</feature>
<feature type="compositionally biased region" description="Low complexity" evidence="1">
    <location>
        <begin position="631"/>
        <end position="651"/>
    </location>
</feature>
<evidence type="ECO:0000313" key="2">
    <source>
        <dbReference type="EMBL" id="OAQ73285.1"/>
    </source>
</evidence>
<feature type="region of interest" description="Disordered" evidence="1">
    <location>
        <begin position="967"/>
        <end position="993"/>
    </location>
</feature>
<feature type="compositionally biased region" description="Polar residues" evidence="1">
    <location>
        <begin position="608"/>
        <end position="630"/>
    </location>
</feature>
<accession>A0A179G638</accession>
<dbReference type="OrthoDB" id="5401902at2759"/>
<dbReference type="EMBL" id="LSBJ02000001">
    <property type="protein sequence ID" value="OAQ73285.1"/>
    <property type="molecule type" value="Genomic_DNA"/>
</dbReference>
<proteinExistence type="predicted"/>
<name>A0A179G638_METCM</name>
<dbReference type="GeneID" id="28844931"/>
<reference evidence="2 3" key="1">
    <citation type="journal article" date="2016" name="PLoS Pathog.">
        <title>Biosynthesis of antibiotic leucinostatins in bio-control fungus Purpureocillium lilacinum and their inhibition on phytophthora revealed by genome mining.</title>
        <authorList>
            <person name="Wang G."/>
            <person name="Liu Z."/>
            <person name="Lin R."/>
            <person name="Li E."/>
            <person name="Mao Z."/>
            <person name="Ling J."/>
            <person name="Yang Y."/>
            <person name="Yin W.B."/>
            <person name="Xie B."/>
        </authorList>
    </citation>
    <scope>NUCLEOTIDE SEQUENCE [LARGE SCALE GENOMIC DNA]</scope>
    <source>
        <strain evidence="2">170</strain>
    </source>
</reference>
<comment type="caution">
    <text evidence="2">The sequence shown here is derived from an EMBL/GenBank/DDBJ whole genome shotgun (WGS) entry which is preliminary data.</text>
</comment>
<feature type="region of interest" description="Disordered" evidence="1">
    <location>
        <begin position="771"/>
        <end position="801"/>
    </location>
</feature>
<organism evidence="2 3">
    <name type="scientific">Pochonia chlamydosporia 170</name>
    <dbReference type="NCBI Taxonomy" id="1380566"/>
    <lineage>
        <taxon>Eukaryota</taxon>
        <taxon>Fungi</taxon>
        <taxon>Dikarya</taxon>
        <taxon>Ascomycota</taxon>
        <taxon>Pezizomycotina</taxon>
        <taxon>Sordariomycetes</taxon>
        <taxon>Hypocreomycetidae</taxon>
        <taxon>Hypocreales</taxon>
        <taxon>Clavicipitaceae</taxon>
        <taxon>Pochonia</taxon>
    </lineage>
</organism>
<feature type="region of interest" description="Disordered" evidence="1">
    <location>
        <begin position="463"/>
        <end position="493"/>
    </location>
</feature>
<protein>
    <submittedName>
        <fullName evidence="2">Uncharacterized protein</fullName>
    </submittedName>
</protein>
<dbReference type="AlphaFoldDB" id="A0A179G638"/>
<sequence length="993" mass="108436">MVMTKSKRAKRILRCLYAAQQHDNMLSPSATPLIRYNLLYNYHRCIQVTVDLGKPLCQHPSLLAFNELSWFLRSQLEAQRITDNEKLWSQVAPILTFIQINLWILGKPHKFPTLFIWQSKELHRSFYFFAFVGVKMVSKTYTARELLRLRQVSASKTLYDKLHQRLHNDPAFGEIFRMSPERALPLIQEEVPDNNDIANQVATEESSVRQLDGTDAEWKYRGRTESEHGEHNPIGAPAGLAAQKDEGFQRFYKAVVSPTHVRVTAGGRIVPNTRGSSSPTAKLTRDKIGVECPYSPRSAGHDQADVPAYPIPAGLSHQAYTAFPPLFPGFFPGMPAAIAHGPPPPYPISPWQMGFGMTNSFGMVQGPSSPTPAVKAAPKSPGLSGASDRQAHSTNSEGSNPVRISPPENFDPSRPYYVHGQWVAPGGGAFYHYGMTPLQGFPVGGPAIVQPRYAVGATVQSMQSKPDRPMQMHTPVTSSSTGASISGQSNVPISSIRPSEITKKQIESLRSTLRYYEDQLQYNKHQIDEKSMESQADMVRDQIQQFEKTLKAQLEVEKSQYVKSEVHGGSRGSVNYNNGTDSTSLMATDVKSERSSRQSSVSQKATVHVQSTNLRRPNDQYTCRRSSTLRSVKSASAPVSAKITPDSSESSEASKKPSTLPVSAALAPPFHPRADSTASVPVPLAARGSSGSSGEEANYDQILKESLSVESTGSESCTDKPYLIGRLPEGAGNLDRGNSSGYIYSRELTEDELRARHMYWGRAPRHLQKGLPKFDGKDFYPPSPVKPHRPTSASGPLAQCPPIPREVADTTLRTPKVTVDPFRSLGRATQRLSRSALGAATQSENLTSSDELPDNQSGNQQESSFGSGSVGCSYDDFRKALVENSEASGEGCKDKSSDDDDNSNILFRGRKYMATNGKTRNEIWQSMWKRNKSSATAVPGTVSSMTVRGVLPNYAGHATASLTPTIANASTSTSPKAASSKASLAGDNTPPNI</sequence>
<gene>
    <name evidence="2" type="ORF">VFPPC_01037</name>
</gene>
<evidence type="ECO:0000256" key="1">
    <source>
        <dbReference type="SAM" id="MobiDB-lite"/>
    </source>
</evidence>
<keyword evidence="3" id="KW-1185">Reference proteome</keyword>
<feature type="region of interest" description="Disordered" evidence="1">
    <location>
        <begin position="362"/>
        <end position="410"/>
    </location>
</feature>